<keyword evidence="6" id="KW-0967">Endosome</keyword>
<dbReference type="PANTHER" id="PTHR10766:SF14">
    <property type="entry name" value="TRANSMEMBRANE 9 SUPERFAMILY MEMBER 2"/>
    <property type="match status" value="1"/>
</dbReference>
<dbReference type="GO" id="GO:0010008">
    <property type="term" value="C:endosome membrane"/>
    <property type="evidence" value="ECO:0007669"/>
    <property type="project" value="UniProtKB-SubCell"/>
</dbReference>
<dbReference type="GO" id="GO:0072657">
    <property type="term" value="P:protein localization to membrane"/>
    <property type="evidence" value="ECO:0007669"/>
    <property type="project" value="TreeGrafter"/>
</dbReference>
<evidence type="ECO:0000256" key="8">
    <source>
        <dbReference type="ARBA" id="ARBA00023034"/>
    </source>
</evidence>
<feature type="transmembrane region" description="Helical" evidence="10">
    <location>
        <begin position="56"/>
        <end position="75"/>
    </location>
</feature>
<gene>
    <name evidence="11" type="ORF">SAY86_025303</name>
</gene>
<evidence type="ECO:0000256" key="3">
    <source>
        <dbReference type="ARBA" id="ARBA00005227"/>
    </source>
</evidence>
<evidence type="ECO:0000256" key="10">
    <source>
        <dbReference type="RuleBase" id="RU363079"/>
    </source>
</evidence>
<keyword evidence="5" id="KW-0732">Signal</keyword>
<evidence type="ECO:0000256" key="6">
    <source>
        <dbReference type="ARBA" id="ARBA00022753"/>
    </source>
</evidence>
<dbReference type="GO" id="GO:0000139">
    <property type="term" value="C:Golgi membrane"/>
    <property type="evidence" value="ECO:0007669"/>
    <property type="project" value="UniProtKB-SubCell"/>
</dbReference>
<evidence type="ECO:0000256" key="4">
    <source>
        <dbReference type="ARBA" id="ARBA00022692"/>
    </source>
</evidence>
<name>A0AAN7RKL7_TRANT</name>
<organism evidence="11 12">
    <name type="scientific">Trapa natans</name>
    <name type="common">Water chestnut</name>
    <dbReference type="NCBI Taxonomy" id="22666"/>
    <lineage>
        <taxon>Eukaryota</taxon>
        <taxon>Viridiplantae</taxon>
        <taxon>Streptophyta</taxon>
        <taxon>Embryophyta</taxon>
        <taxon>Tracheophyta</taxon>
        <taxon>Spermatophyta</taxon>
        <taxon>Magnoliopsida</taxon>
        <taxon>eudicotyledons</taxon>
        <taxon>Gunneridae</taxon>
        <taxon>Pentapetalae</taxon>
        <taxon>rosids</taxon>
        <taxon>malvids</taxon>
        <taxon>Myrtales</taxon>
        <taxon>Lythraceae</taxon>
        <taxon>Trapa</taxon>
    </lineage>
</organism>
<dbReference type="InterPro" id="IPR004240">
    <property type="entry name" value="EMP70"/>
</dbReference>
<evidence type="ECO:0000256" key="7">
    <source>
        <dbReference type="ARBA" id="ARBA00022989"/>
    </source>
</evidence>
<evidence type="ECO:0000313" key="12">
    <source>
        <dbReference type="Proteomes" id="UP001346149"/>
    </source>
</evidence>
<comment type="similarity">
    <text evidence="3 10">Belongs to the nonaspanin (TM9SF) (TC 9.A.2) family.</text>
</comment>
<keyword evidence="4 10" id="KW-0812">Transmembrane</keyword>
<protein>
    <recommendedName>
        <fullName evidence="10">Transmembrane 9 superfamily member</fullName>
    </recommendedName>
</protein>
<evidence type="ECO:0000256" key="9">
    <source>
        <dbReference type="ARBA" id="ARBA00023136"/>
    </source>
</evidence>
<dbReference type="PANTHER" id="PTHR10766">
    <property type="entry name" value="TRANSMEMBRANE 9 SUPERFAMILY PROTEIN"/>
    <property type="match status" value="1"/>
</dbReference>
<dbReference type="AlphaFoldDB" id="A0AAN7RKL7"/>
<sequence length="163" mass="18341">MDSKAQFQAPCPTNSFHLGGTDLLSTYCRRLSMVVEHQSSKVADEVIGYLDDSRSFLYGGSTGLFIYAYCFYYYVCSNMSGFMQTSFFFGYNACICYGLFLILGTVSFHTSLLFVRHIPVSQVRVKSWSLDRAAPLPPSWHLNCAISRHRAKTSFPFTASCPI</sequence>
<keyword evidence="8" id="KW-0333">Golgi apparatus</keyword>
<accession>A0AAN7RKL7</accession>
<comment type="subcellular location">
    <subcellularLocation>
        <location evidence="1">Endosome membrane</location>
        <topology evidence="1">Multi-pass membrane protein</topology>
    </subcellularLocation>
    <subcellularLocation>
        <location evidence="2">Golgi apparatus membrane</location>
        <topology evidence="2">Multi-pass membrane protein</topology>
    </subcellularLocation>
</comment>
<dbReference type="EMBL" id="JAXQNO010000004">
    <property type="protein sequence ID" value="KAK4799938.1"/>
    <property type="molecule type" value="Genomic_DNA"/>
</dbReference>
<evidence type="ECO:0000256" key="5">
    <source>
        <dbReference type="ARBA" id="ARBA00022729"/>
    </source>
</evidence>
<dbReference type="Proteomes" id="UP001346149">
    <property type="component" value="Unassembled WGS sequence"/>
</dbReference>
<keyword evidence="9 10" id="KW-0472">Membrane</keyword>
<evidence type="ECO:0000313" key="11">
    <source>
        <dbReference type="EMBL" id="KAK4799938.1"/>
    </source>
</evidence>
<proteinExistence type="inferred from homology"/>
<evidence type="ECO:0000256" key="1">
    <source>
        <dbReference type="ARBA" id="ARBA00004337"/>
    </source>
</evidence>
<keyword evidence="7 10" id="KW-1133">Transmembrane helix</keyword>
<comment type="caution">
    <text evidence="10">Lacks conserved residue(s) required for the propagation of feature annotation.</text>
</comment>
<comment type="caution">
    <text evidence="11">The sequence shown here is derived from an EMBL/GenBank/DDBJ whole genome shotgun (WGS) entry which is preliminary data.</text>
</comment>
<feature type="transmembrane region" description="Helical" evidence="10">
    <location>
        <begin position="87"/>
        <end position="115"/>
    </location>
</feature>
<evidence type="ECO:0000256" key="2">
    <source>
        <dbReference type="ARBA" id="ARBA00004653"/>
    </source>
</evidence>
<reference evidence="11 12" key="1">
    <citation type="journal article" date="2023" name="Hortic Res">
        <title>Pangenome of water caltrop reveals structural variations and asymmetric subgenome divergence after allopolyploidization.</title>
        <authorList>
            <person name="Zhang X."/>
            <person name="Chen Y."/>
            <person name="Wang L."/>
            <person name="Yuan Y."/>
            <person name="Fang M."/>
            <person name="Shi L."/>
            <person name="Lu R."/>
            <person name="Comes H.P."/>
            <person name="Ma Y."/>
            <person name="Chen Y."/>
            <person name="Huang G."/>
            <person name="Zhou Y."/>
            <person name="Zheng Z."/>
            <person name="Qiu Y."/>
        </authorList>
    </citation>
    <scope>NUCLEOTIDE SEQUENCE [LARGE SCALE GENOMIC DNA]</scope>
    <source>
        <strain evidence="11">F231</strain>
    </source>
</reference>
<keyword evidence="12" id="KW-1185">Reference proteome</keyword>